<evidence type="ECO:0000313" key="2">
    <source>
        <dbReference type="EMBL" id="SUB56288.1"/>
    </source>
</evidence>
<dbReference type="RefSeq" id="WP_004824378.1">
    <property type="nucleotide sequence ID" value="NZ_UGSZ01000001.1"/>
</dbReference>
<dbReference type="OrthoDB" id="9776217at2"/>
<dbReference type="Proteomes" id="UP000255517">
    <property type="component" value="Unassembled WGS sequence"/>
</dbReference>
<dbReference type="Gene3D" id="3.40.50.300">
    <property type="entry name" value="P-loop containing nucleotide triphosphate hydrolases"/>
    <property type="match status" value="1"/>
</dbReference>
<reference evidence="2 3" key="1">
    <citation type="submission" date="2018-06" db="EMBL/GenBank/DDBJ databases">
        <authorList>
            <consortium name="Pathogen Informatics"/>
            <person name="Doyle S."/>
        </authorList>
    </citation>
    <scope>NUCLEOTIDE SEQUENCE [LARGE SCALE GENOMIC DNA]</scope>
    <source>
        <strain evidence="2 3">NCTC13149</strain>
    </source>
</reference>
<evidence type="ECO:0000259" key="1">
    <source>
        <dbReference type="Pfam" id="PF01695"/>
    </source>
</evidence>
<dbReference type="PANTHER" id="PTHR30050">
    <property type="entry name" value="CHROMOSOMAL REPLICATION INITIATOR PROTEIN DNAA"/>
    <property type="match status" value="1"/>
</dbReference>
<organism evidence="2 3">
    <name type="scientific">Peptoniphilus lacrimalis</name>
    <dbReference type="NCBI Taxonomy" id="33031"/>
    <lineage>
        <taxon>Bacteria</taxon>
        <taxon>Bacillati</taxon>
        <taxon>Bacillota</taxon>
        <taxon>Tissierellia</taxon>
        <taxon>Tissierellales</taxon>
        <taxon>Peptoniphilaceae</taxon>
        <taxon>Peptoniphilus</taxon>
    </lineage>
</organism>
<gene>
    <name evidence="2" type="primary">dnaI_1</name>
    <name evidence="2" type="ORF">NCTC13149_00058</name>
</gene>
<dbReference type="AlphaFoldDB" id="A0A379C2J7"/>
<feature type="domain" description="IstB-like ATP-binding" evidence="1">
    <location>
        <begin position="179"/>
        <end position="298"/>
    </location>
</feature>
<accession>A0A379C2J7</accession>
<dbReference type="NCBIfam" id="NF005304">
    <property type="entry name" value="PRK06835.1"/>
    <property type="match status" value="1"/>
</dbReference>
<dbReference type="GO" id="GO:0006260">
    <property type="term" value="P:DNA replication"/>
    <property type="evidence" value="ECO:0007669"/>
    <property type="project" value="TreeGrafter"/>
</dbReference>
<dbReference type="SUPFAM" id="SSF52540">
    <property type="entry name" value="P-loop containing nucleoside triphosphate hydrolases"/>
    <property type="match status" value="1"/>
</dbReference>
<dbReference type="PANTHER" id="PTHR30050:SF4">
    <property type="entry name" value="ATP-BINDING PROTEIN RV3427C IN INSERTION SEQUENCE-RELATED"/>
    <property type="match status" value="1"/>
</dbReference>
<evidence type="ECO:0000313" key="3">
    <source>
        <dbReference type="Proteomes" id="UP000255517"/>
    </source>
</evidence>
<name>A0A379C2J7_9FIRM</name>
<sequence>MEVNRKISLHYENIRRKNEEILKNRKKEIYRNIPQIAEIDKYINQLGLKSCKSLFLKPSSSLVMDVTREISDLKKEKERLLTENGYDINYLSMPYDCEYCKDSGLLEDGSKCYCLNKLIIDKLYKTSNLDHTLKKENFLHFDTNIFSDKIDEKEGISPKENILKIREISKRFIETFKEDNDFNLLFYGPTGQGKTFTINCIAKELLDRNISVIYLTAYEIVELLENKRFKKIDDDRYDYLFEAQLLIVDDLGIELVSSFTNSEIFNIINTRLIRGKKTVISTNLSPKELSETYTDRVFSRVFQKFMPLKFFGEDLRWQ</sequence>
<proteinExistence type="predicted"/>
<dbReference type="GO" id="GO:0005524">
    <property type="term" value="F:ATP binding"/>
    <property type="evidence" value="ECO:0007669"/>
    <property type="project" value="InterPro"/>
</dbReference>
<dbReference type="CDD" id="cd00009">
    <property type="entry name" value="AAA"/>
    <property type="match status" value="1"/>
</dbReference>
<dbReference type="InterPro" id="IPR002611">
    <property type="entry name" value="IstB_ATP-bd"/>
</dbReference>
<dbReference type="EMBL" id="UGSZ01000001">
    <property type="protein sequence ID" value="SUB56288.1"/>
    <property type="molecule type" value="Genomic_DNA"/>
</dbReference>
<protein>
    <submittedName>
        <fullName evidence="2">Primosomal protein DnaI</fullName>
    </submittedName>
</protein>
<dbReference type="Pfam" id="PF01695">
    <property type="entry name" value="IstB_IS21"/>
    <property type="match status" value="1"/>
</dbReference>
<dbReference type="STRING" id="1122949.GCA_000378725_00129"/>
<dbReference type="InterPro" id="IPR027417">
    <property type="entry name" value="P-loop_NTPase"/>
</dbReference>